<dbReference type="PROSITE" id="PS51257">
    <property type="entry name" value="PROKAR_LIPOPROTEIN"/>
    <property type="match status" value="1"/>
</dbReference>
<dbReference type="InterPro" id="IPR039424">
    <property type="entry name" value="SBP_5"/>
</dbReference>
<gene>
    <name evidence="7" type="ORF">GCM10023081_02250</name>
</gene>
<sequence>MVPRNLVLTSSCLAALLAVSGCASSSSAGTQQSQDLTLAVASEPVGLDPSVSANGNTSSWFVDLAYQSLISTDENGGLAPGLAEKWEFIGDGHKQLKVTLRPGLKFADGTDLRAKDVVASIEYFKKGSGPSSVYFKDLELEAASDLEVLIGSPDENPLLPTLLTPKYMGGGIISPKGLENPDALNASTFGAGPYQLDAAQTVSGDQYVYVANENYYDPEAVKFEEITIRIIPNVTSQVQALKTGQIDLMQGDVSVMSDVTGESKLSVTSSPTFWNGLYFADRDGKVSPALADERVRQALNYAIDREAIAKAAYGEYGSAESQPMVPGDPTFGYDEELAGYYAYDPEKARQLLAEAGYADGFTLSIPYKASQAPSTKMVQSIAAQLEEVGVKVTLEPGANTGEWVSKLVSLQHGAFQQDSSGRPMILATEMGWLPGGVLNPFNVDDADIQDAYDALVAAGEDPDGAKAKELMRVLVEKAITLPVAKADEIFVYDNTKLQDIDFIGDSPKLSYVYDWEPANAG</sequence>
<keyword evidence="8" id="KW-1185">Reference proteome</keyword>
<feature type="chain" id="PRO_5047122143" evidence="5">
    <location>
        <begin position="29"/>
        <end position="521"/>
    </location>
</feature>
<dbReference type="PANTHER" id="PTHR30290">
    <property type="entry name" value="PERIPLASMIC BINDING COMPONENT OF ABC TRANSPORTER"/>
    <property type="match status" value="1"/>
</dbReference>
<dbReference type="SUPFAM" id="SSF53850">
    <property type="entry name" value="Periplasmic binding protein-like II"/>
    <property type="match status" value="1"/>
</dbReference>
<reference evidence="8" key="1">
    <citation type="journal article" date="2019" name="Int. J. Syst. Evol. Microbiol.">
        <title>The Global Catalogue of Microorganisms (GCM) 10K type strain sequencing project: providing services to taxonomists for standard genome sequencing and annotation.</title>
        <authorList>
            <consortium name="The Broad Institute Genomics Platform"/>
            <consortium name="The Broad Institute Genome Sequencing Center for Infectious Disease"/>
            <person name="Wu L."/>
            <person name="Ma J."/>
        </authorList>
    </citation>
    <scope>NUCLEOTIDE SEQUENCE [LARGE SCALE GENOMIC DNA]</scope>
    <source>
        <strain evidence="8">JCM 30742</strain>
    </source>
</reference>
<feature type="domain" description="Solute-binding protein family 5" evidence="6">
    <location>
        <begin position="78"/>
        <end position="414"/>
    </location>
</feature>
<comment type="subcellular location">
    <subcellularLocation>
        <location evidence="1">Cell envelope</location>
    </subcellularLocation>
</comment>
<comment type="similarity">
    <text evidence="2">Belongs to the bacterial solute-binding protein 5 family.</text>
</comment>
<dbReference type="InterPro" id="IPR000914">
    <property type="entry name" value="SBP_5_dom"/>
</dbReference>
<dbReference type="EMBL" id="BAABEO010000002">
    <property type="protein sequence ID" value="GAA3666973.1"/>
    <property type="molecule type" value="Genomic_DNA"/>
</dbReference>
<dbReference type="PANTHER" id="PTHR30290:SF10">
    <property type="entry name" value="PERIPLASMIC OLIGOPEPTIDE-BINDING PROTEIN-RELATED"/>
    <property type="match status" value="1"/>
</dbReference>
<evidence type="ECO:0000256" key="5">
    <source>
        <dbReference type="SAM" id="SignalP"/>
    </source>
</evidence>
<name>A0ABP7BQ05_9MICC</name>
<evidence type="ECO:0000256" key="2">
    <source>
        <dbReference type="ARBA" id="ARBA00005695"/>
    </source>
</evidence>
<dbReference type="RefSeq" id="WP_345147826.1">
    <property type="nucleotide sequence ID" value="NZ_BAABEO010000002.1"/>
</dbReference>
<evidence type="ECO:0000313" key="8">
    <source>
        <dbReference type="Proteomes" id="UP001500752"/>
    </source>
</evidence>
<evidence type="ECO:0000256" key="4">
    <source>
        <dbReference type="ARBA" id="ARBA00022729"/>
    </source>
</evidence>
<accession>A0ABP7BQ05</accession>
<evidence type="ECO:0000256" key="3">
    <source>
        <dbReference type="ARBA" id="ARBA00022448"/>
    </source>
</evidence>
<feature type="signal peptide" evidence="5">
    <location>
        <begin position="1"/>
        <end position="28"/>
    </location>
</feature>
<evidence type="ECO:0000259" key="6">
    <source>
        <dbReference type="Pfam" id="PF00496"/>
    </source>
</evidence>
<evidence type="ECO:0000313" key="7">
    <source>
        <dbReference type="EMBL" id="GAA3666973.1"/>
    </source>
</evidence>
<evidence type="ECO:0000256" key="1">
    <source>
        <dbReference type="ARBA" id="ARBA00004196"/>
    </source>
</evidence>
<protein>
    <submittedName>
        <fullName evidence="7">ABC transporter substrate-binding protein</fullName>
    </submittedName>
</protein>
<comment type="caution">
    <text evidence="7">The sequence shown here is derived from an EMBL/GenBank/DDBJ whole genome shotgun (WGS) entry which is preliminary data.</text>
</comment>
<organism evidence="7 8">
    <name type="scientific">Arthrobacter ginkgonis</name>
    <dbReference type="NCBI Taxonomy" id="1630594"/>
    <lineage>
        <taxon>Bacteria</taxon>
        <taxon>Bacillati</taxon>
        <taxon>Actinomycetota</taxon>
        <taxon>Actinomycetes</taxon>
        <taxon>Micrococcales</taxon>
        <taxon>Micrococcaceae</taxon>
        <taxon>Arthrobacter</taxon>
    </lineage>
</organism>
<proteinExistence type="inferred from homology"/>
<dbReference type="Proteomes" id="UP001500752">
    <property type="component" value="Unassembled WGS sequence"/>
</dbReference>
<dbReference type="Gene3D" id="3.40.190.10">
    <property type="entry name" value="Periplasmic binding protein-like II"/>
    <property type="match status" value="1"/>
</dbReference>
<dbReference type="Gene3D" id="3.10.105.10">
    <property type="entry name" value="Dipeptide-binding Protein, Domain 3"/>
    <property type="match status" value="1"/>
</dbReference>
<keyword evidence="4 5" id="KW-0732">Signal</keyword>
<keyword evidence="3" id="KW-0813">Transport</keyword>
<dbReference type="Pfam" id="PF00496">
    <property type="entry name" value="SBP_bac_5"/>
    <property type="match status" value="1"/>
</dbReference>